<evidence type="ECO:0000259" key="1">
    <source>
        <dbReference type="Pfam" id="PF14947"/>
    </source>
</evidence>
<reference evidence="3" key="1">
    <citation type="submission" date="2017-03" db="EMBL/GenBank/DDBJ databases">
        <authorList>
            <person name="Herbold C."/>
        </authorList>
    </citation>
    <scope>NUCLEOTIDE SEQUENCE [LARGE SCALE GENOMIC DNA]</scope>
</reference>
<dbReference type="Gene3D" id="1.10.10.10">
    <property type="entry name" value="Winged helix-like DNA-binding domain superfamily/Winged helix DNA-binding domain"/>
    <property type="match status" value="1"/>
</dbReference>
<organism evidence="2 3">
    <name type="scientific">Candidatus Nitrosotalea okcheonensis</name>
    <dbReference type="NCBI Taxonomy" id="1903276"/>
    <lineage>
        <taxon>Archaea</taxon>
        <taxon>Nitrososphaerota</taxon>
        <taxon>Nitrososphaeria</taxon>
        <taxon>Nitrosotaleales</taxon>
        <taxon>Nitrosotaleaceae</taxon>
        <taxon>Nitrosotalea</taxon>
    </lineage>
</organism>
<dbReference type="EMBL" id="LT841358">
    <property type="protein sequence ID" value="SMH71464.1"/>
    <property type="molecule type" value="Genomic_DNA"/>
</dbReference>
<proteinExistence type="predicted"/>
<dbReference type="Pfam" id="PF14947">
    <property type="entry name" value="HTH_45"/>
    <property type="match status" value="1"/>
</dbReference>
<feature type="domain" description="ArnR1-like winged helix-turn-helix" evidence="1">
    <location>
        <begin position="1"/>
        <end position="65"/>
    </location>
</feature>
<dbReference type="Proteomes" id="UP000230607">
    <property type="component" value="Chromosome 1"/>
</dbReference>
<protein>
    <recommendedName>
        <fullName evidence="1">ArnR1-like winged helix-turn-helix domain-containing protein</fullName>
    </recommendedName>
</protein>
<evidence type="ECO:0000313" key="2">
    <source>
        <dbReference type="EMBL" id="SMH71464.1"/>
    </source>
</evidence>
<dbReference type="SUPFAM" id="SSF46785">
    <property type="entry name" value="Winged helix' DNA-binding domain"/>
    <property type="match status" value="1"/>
</dbReference>
<accession>A0A2H1FFE2</accession>
<dbReference type="InterPro" id="IPR038723">
    <property type="entry name" value="ArnR1-like_HTH"/>
</dbReference>
<sequence length="92" mass="10722">MLESARQGATKSRIMHDAYLSSEKTSVYLKLLQENKLLRCELGNRVYHTTEKGFQLLDESNELNEFLYKVDPIFSDLDSLGEFSDQFNEPRE</sequence>
<keyword evidence="3" id="KW-1185">Reference proteome</keyword>
<dbReference type="InterPro" id="IPR036388">
    <property type="entry name" value="WH-like_DNA-bd_sf"/>
</dbReference>
<gene>
    <name evidence="2" type="ORF">NCS_11271</name>
</gene>
<evidence type="ECO:0000313" key="3">
    <source>
        <dbReference type="Proteomes" id="UP000230607"/>
    </source>
</evidence>
<name>A0A2H1FFE2_9ARCH</name>
<dbReference type="AlphaFoldDB" id="A0A2H1FFE2"/>
<dbReference type="InterPro" id="IPR036390">
    <property type="entry name" value="WH_DNA-bd_sf"/>
</dbReference>